<proteinExistence type="predicted"/>
<feature type="transmembrane region" description="Helical" evidence="7">
    <location>
        <begin position="50"/>
        <end position="78"/>
    </location>
</feature>
<dbReference type="InterPro" id="IPR011701">
    <property type="entry name" value="MFS"/>
</dbReference>
<keyword evidence="2" id="KW-0813">Transport</keyword>
<dbReference type="GO" id="GO:0005886">
    <property type="term" value="C:plasma membrane"/>
    <property type="evidence" value="ECO:0007669"/>
    <property type="project" value="UniProtKB-SubCell"/>
</dbReference>
<comment type="caution">
    <text evidence="9">The sequence shown here is derived from an EMBL/GenBank/DDBJ whole genome shotgun (WGS) entry which is preliminary data.</text>
</comment>
<feature type="transmembrane region" description="Helical" evidence="7">
    <location>
        <begin position="376"/>
        <end position="395"/>
    </location>
</feature>
<reference evidence="9" key="1">
    <citation type="journal article" date="2014" name="Int. J. Syst. Evol. Microbiol.">
        <title>Complete genome sequence of Corynebacterium casei LMG S-19264T (=DSM 44701T), isolated from a smear-ripened cheese.</title>
        <authorList>
            <consortium name="US DOE Joint Genome Institute (JGI-PGF)"/>
            <person name="Walter F."/>
            <person name="Albersmeier A."/>
            <person name="Kalinowski J."/>
            <person name="Ruckert C."/>
        </authorList>
    </citation>
    <scope>NUCLEOTIDE SEQUENCE</scope>
    <source>
        <strain evidence="9">JCM 3086</strain>
    </source>
</reference>
<reference evidence="9" key="2">
    <citation type="submission" date="2020-09" db="EMBL/GenBank/DDBJ databases">
        <authorList>
            <person name="Sun Q."/>
            <person name="Ohkuma M."/>
        </authorList>
    </citation>
    <scope>NUCLEOTIDE SEQUENCE</scope>
    <source>
        <strain evidence="9">JCM 3086</strain>
    </source>
</reference>
<feature type="transmembrane region" description="Helical" evidence="7">
    <location>
        <begin position="124"/>
        <end position="149"/>
    </location>
</feature>
<accession>A0A917NZN5</accession>
<keyword evidence="5 7" id="KW-0472">Membrane</keyword>
<feature type="transmembrane region" description="Helical" evidence="7">
    <location>
        <begin position="322"/>
        <end position="344"/>
    </location>
</feature>
<dbReference type="EMBL" id="BMQA01000024">
    <property type="protein sequence ID" value="GGJ40016.1"/>
    <property type="molecule type" value="Genomic_DNA"/>
</dbReference>
<dbReference type="PANTHER" id="PTHR23501">
    <property type="entry name" value="MAJOR FACILITATOR SUPERFAMILY"/>
    <property type="match status" value="1"/>
</dbReference>
<evidence type="ECO:0000256" key="6">
    <source>
        <dbReference type="SAM" id="MobiDB-lite"/>
    </source>
</evidence>
<dbReference type="Gene3D" id="1.20.1250.20">
    <property type="entry name" value="MFS general substrate transporter like domains"/>
    <property type="match status" value="1"/>
</dbReference>
<sequence length="473" mass="49442">MEIRNATSARHAAGKTGGRPSEGREAASPGWRFTLPLMLGSSLNPINSSIIATTLIAIGHTFHAGAASTIWLVSALYLASAIGQPTMGRLAERLGPRRVFVAGLTLVGIGGALGTVAMNLPTLVAARVILGVGTSAGYPTAMVIVRRWAADHEPARTGGTLGALAIAAQVTSALGLPLGGLLAAAAGWRITFFINVPLVLIGVLMTLAWVPRDLPRAERTGESAPPARLDIPGMVLFSGTIASLLFFLNDLHHPRWGLCALLLVALVLWERRADDPFVDVRMLSRNKPLSATYLRVCLTFLLNYCILYGLTQWLQETRGLSAVGVGLLILPMSVFAALISIPFARRNLVRSALYCTAAAAVIGPAGLLLFTSATPIWVLVLITMVFGVVSGLGVIGNQAALYQQAPAEAVGVAAGLMRTFTYLGAVLSSSLISLSFGARATDSGLHTIIFALLGLGAVLFAITPSGARNLKAS</sequence>
<name>A0A917NZN5_9ACTN</name>
<dbReference type="AlphaFoldDB" id="A0A917NZN5"/>
<keyword evidence="3 7" id="KW-0812">Transmembrane</keyword>
<evidence type="ECO:0000256" key="3">
    <source>
        <dbReference type="ARBA" id="ARBA00022692"/>
    </source>
</evidence>
<keyword evidence="10" id="KW-1185">Reference proteome</keyword>
<dbReference type="GO" id="GO:0022857">
    <property type="term" value="F:transmembrane transporter activity"/>
    <property type="evidence" value="ECO:0007669"/>
    <property type="project" value="InterPro"/>
</dbReference>
<evidence type="ECO:0000313" key="10">
    <source>
        <dbReference type="Proteomes" id="UP000657574"/>
    </source>
</evidence>
<feature type="domain" description="Major facilitator superfamily (MFS) profile" evidence="8">
    <location>
        <begin position="33"/>
        <end position="466"/>
    </location>
</feature>
<dbReference type="PANTHER" id="PTHR23501:SF191">
    <property type="entry name" value="VACUOLAR BASIC AMINO ACID TRANSPORTER 4"/>
    <property type="match status" value="1"/>
</dbReference>
<feature type="transmembrane region" description="Helical" evidence="7">
    <location>
        <begin position="99"/>
        <end position="118"/>
    </location>
</feature>
<dbReference type="PROSITE" id="PS50850">
    <property type="entry name" value="MFS"/>
    <property type="match status" value="1"/>
</dbReference>
<evidence type="ECO:0000256" key="5">
    <source>
        <dbReference type="ARBA" id="ARBA00023136"/>
    </source>
</evidence>
<evidence type="ECO:0000256" key="1">
    <source>
        <dbReference type="ARBA" id="ARBA00004429"/>
    </source>
</evidence>
<dbReference type="Proteomes" id="UP000657574">
    <property type="component" value="Unassembled WGS sequence"/>
</dbReference>
<comment type="subcellular location">
    <subcellularLocation>
        <location evidence="1">Cell inner membrane</location>
        <topology evidence="1">Multi-pass membrane protein</topology>
    </subcellularLocation>
</comment>
<dbReference type="RefSeq" id="WP_229840949.1">
    <property type="nucleotide sequence ID" value="NZ_BMQA01000024.1"/>
</dbReference>
<evidence type="ECO:0000256" key="7">
    <source>
        <dbReference type="SAM" id="Phobius"/>
    </source>
</evidence>
<dbReference type="InterPro" id="IPR036259">
    <property type="entry name" value="MFS_trans_sf"/>
</dbReference>
<evidence type="ECO:0000313" key="9">
    <source>
        <dbReference type="EMBL" id="GGJ40016.1"/>
    </source>
</evidence>
<feature type="transmembrane region" description="Helical" evidence="7">
    <location>
        <begin position="292"/>
        <end position="310"/>
    </location>
</feature>
<feature type="transmembrane region" description="Helical" evidence="7">
    <location>
        <begin position="351"/>
        <end position="370"/>
    </location>
</feature>
<dbReference type="SUPFAM" id="SSF103473">
    <property type="entry name" value="MFS general substrate transporter"/>
    <property type="match status" value="1"/>
</dbReference>
<evidence type="ECO:0000256" key="4">
    <source>
        <dbReference type="ARBA" id="ARBA00022989"/>
    </source>
</evidence>
<evidence type="ECO:0000256" key="2">
    <source>
        <dbReference type="ARBA" id="ARBA00022448"/>
    </source>
</evidence>
<feature type="transmembrane region" description="Helical" evidence="7">
    <location>
        <begin position="231"/>
        <end position="248"/>
    </location>
</feature>
<dbReference type="InterPro" id="IPR020846">
    <property type="entry name" value="MFS_dom"/>
</dbReference>
<dbReference type="Pfam" id="PF07690">
    <property type="entry name" value="MFS_1"/>
    <property type="match status" value="1"/>
</dbReference>
<organism evidence="9 10">
    <name type="scientific">Streptomyces brasiliensis</name>
    <dbReference type="NCBI Taxonomy" id="1954"/>
    <lineage>
        <taxon>Bacteria</taxon>
        <taxon>Bacillati</taxon>
        <taxon>Actinomycetota</taxon>
        <taxon>Actinomycetes</taxon>
        <taxon>Kitasatosporales</taxon>
        <taxon>Streptomycetaceae</taxon>
        <taxon>Streptomyces</taxon>
    </lineage>
</organism>
<keyword evidence="4 7" id="KW-1133">Transmembrane helix</keyword>
<feature type="transmembrane region" description="Helical" evidence="7">
    <location>
        <begin position="444"/>
        <end position="463"/>
    </location>
</feature>
<feature type="transmembrane region" description="Helical" evidence="7">
    <location>
        <begin position="161"/>
        <end position="184"/>
    </location>
</feature>
<feature type="transmembrane region" description="Helical" evidence="7">
    <location>
        <begin position="416"/>
        <end position="438"/>
    </location>
</feature>
<protein>
    <submittedName>
        <fullName evidence="9">MFS transporter</fullName>
    </submittedName>
</protein>
<evidence type="ECO:0000259" key="8">
    <source>
        <dbReference type="PROSITE" id="PS50850"/>
    </source>
</evidence>
<feature type="region of interest" description="Disordered" evidence="6">
    <location>
        <begin position="1"/>
        <end position="27"/>
    </location>
</feature>
<feature type="transmembrane region" description="Helical" evidence="7">
    <location>
        <begin position="190"/>
        <end position="210"/>
    </location>
</feature>
<gene>
    <name evidence="9" type="ORF">GCM10010121_058900</name>
</gene>